<dbReference type="InterPro" id="IPR013974">
    <property type="entry name" value="SAF"/>
</dbReference>
<evidence type="ECO:0000313" key="10">
    <source>
        <dbReference type="Proteomes" id="UP000430368"/>
    </source>
</evidence>
<keyword evidence="4 7" id="KW-0732">Signal</keyword>
<dbReference type="Gene3D" id="3.90.1210.10">
    <property type="entry name" value="Antifreeze-like/N-acetylneuraminic acid synthase C-terminal domain"/>
    <property type="match status" value="1"/>
</dbReference>
<evidence type="ECO:0000313" key="9">
    <source>
        <dbReference type="EMBL" id="QHA88987.1"/>
    </source>
</evidence>
<evidence type="ECO:0000256" key="7">
    <source>
        <dbReference type="RuleBase" id="RU362063"/>
    </source>
</evidence>
<comment type="subcellular location">
    <subcellularLocation>
        <location evidence="1 7">Periplasm</location>
    </subcellularLocation>
</comment>
<keyword evidence="7" id="KW-1005">Bacterial flagellum biogenesis</keyword>
<organism evidence="9 10">
    <name type="scientific">Serratia rhizosphaerae</name>
    <dbReference type="NCBI Taxonomy" id="2597702"/>
    <lineage>
        <taxon>Bacteria</taxon>
        <taxon>Pseudomonadati</taxon>
        <taxon>Pseudomonadota</taxon>
        <taxon>Gammaproteobacteria</taxon>
        <taxon>Enterobacterales</taxon>
        <taxon>Yersiniaceae</taxon>
        <taxon>Serratia</taxon>
    </lineage>
</organism>
<evidence type="ECO:0000256" key="6">
    <source>
        <dbReference type="ARBA" id="ARBA00025643"/>
    </source>
</evidence>
<dbReference type="EMBL" id="CP041764">
    <property type="protein sequence ID" value="QHA88987.1"/>
    <property type="molecule type" value="Genomic_DNA"/>
</dbReference>
<dbReference type="SMART" id="SM00858">
    <property type="entry name" value="SAF"/>
    <property type="match status" value="1"/>
</dbReference>
<dbReference type="Proteomes" id="UP000430368">
    <property type="component" value="Chromosome"/>
</dbReference>
<feature type="domain" description="SAF" evidence="8">
    <location>
        <begin position="92"/>
        <end position="154"/>
    </location>
</feature>
<dbReference type="Pfam" id="PF13144">
    <property type="entry name" value="ChapFlgA"/>
    <property type="match status" value="1"/>
</dbReference>
<keyword evidence="10" id="KW-1185">Reference proteome</keyword>
<sequence length="216" mass="23445">MRLLLMLLALLSALPVCADDFSDQVERFIQAQFADSPVKVNVEVRTPKAQWPACATPLLALTQSARLWGSVTLSARCGDERRFIQTRVAASGRYLVAARAIRAGQALTAADVKVVRGRLDTLPPRALREARRALGAVSLRHIGRGQPLTIPMLRRPWQVKAGQPVQVRIQGESFTISGNGKAMNNAAVDDSVRVRMASGRIVSGTVDEDGDIRIAL</sequence>
<dbReference type="PANTHER" id="PTHR36307">
    <property type="entry name" value="FLAGELLA BASAL BODY P-RING FORMATION PROTEIN FLGA"/>
    <property type="match status" value="1"/>
</dbReference>
<feature type="signal peptide" evidence="7">
    <location>
        <begin position="1"/>
        <end position="18"/>
    </location>
</feature>
<evidence type="ECO:0000256" key="2">
    <source>
        <dbReference type="ARBA" id="ARBA00010474"/>
    </source>
</evidence>
<dbReference type="Gene3D" id="2.30.30.760">
    <property type="match status" value="1"/>
</dbReference>
<dbReference type="InterPro" id="IPR039246">
    <property type="entry name" value="Flagellar_FlgA"/>
</dbReference>
<evidence type="ECO:0000259" key="8">
    <source>
        <dbReference type="SMART" id="SM00858"/>
    </source>
</evidence>
<dbReference type="InterPro" id="IPR017585">
    <property type="entry name" value="SAF_FlgA"/>
</dbReference>
<dbReference type="InterPro" id="IPR041231">
    <property type="entry name" value="FlgA_N"/>
</dbReference>
<dbReference type="SUPFAM" id="SSF51269">
    <property type="entry name" value="AFP III-like domain"/>
    <property type="match status" value="1"/>
</dbReference>
<dbReference type="InterPro" id="IPR036732">
    <property type="entry name" value="AFP_Neu5c_C_sf"/>
</dbReference>
<evidence type="ECO:0000256" key="4">
    <source>
        <dbReference type="ARBA" id="ARBA00022729"/>
    </source>
</evidence>
<evidence type="ECO:0000256" key="3">
    <source>
        <dbReference type="ARBA" id="ARBA00014754"/>
    </source>
</evidence>
<protein>
    <recommendedName>
        <fullName evidence="3 7">Flagella basal body P-ring formation protein FlgA</fullName>
    </recommendedName>
</protein>
<dbReference type="CDD" id="cd11614">
    <property type="entry name" value="SAF_CpaB_FlgA_like"/>
    <property type="match status" value="1"/>
</dbReference>
<accession>A0ABX6GRX3</accession>
<dbReference type="NCBIfam" id="TIGR03170">
    <property type="entry name" value="flgA_cterm"/>
    <property type="match status" value="1"/>
</dbReference>
<dbReference type="PANTHER" id="PTHR36307:SF1">
    <property type="entry name" value="FLAGELLA BASAL BODY P-RING FORMATION PROTEIN FLGA"/>
    <property type="match status" value="1"/>
</dbReference>
<proteinExistence type="inferred from homology"/>
<comment type="similarity">
    <text evidence="2 7">Belongs to the FlgA family.</text>
</comment>
<gene>
    <name evidence="9" type="primary">flgA</name>
    <name evidence="9" type="ORF">FO014_19500</name>
</gene>
<keyword evidence="9" id="KW-0282">Flagellum</keyword>
<feature type="chain" id="PRO_5045000175" description="Flagella basal body P-ring formation protein FlgA" evidence="7">
    <location>
        <begin position="19"/>
        <end position="216"/>
    </location>
</feature>
<comment type="function">
    <text evidence="6 7">Involved in the assembly process of the P-ring formation. It may associate with FlgF on the rod constituting a structure essential for the P-ring assembly or may act as a modulator protein for the P-ring assembly.</text>
</comment>
<keyword evidence="5 7" id="KW-0574">Periplasm</keyword>
<evidence type="ECO:0000256" key="5">
    <source>
        <dbReference type="ARBA" id="ARBA00022764"/>
    </source>
</evidence>
<name>A0ABX6GRX3_9GAMM</name>
<reference evidence="9 10" key="1">
    <citation type="submission" date="2019-07" db="EMBL/GenBank/DDBJ databases">
        <title>Serratia dokdonensis sp. nov., an elicitor of systemic resistance in Nicotiana Tabacum.</title>
        <authorList>
            <person name="Son J.-S."/>
            <person name="Hwang Y.-J."/>
            <person name="Lee S.-Y."/>
            <person name="Ghim S.-Y."/>
        </authorList>
    </citation>
    <scope>NUCLEOTIDE SEQUENCE [LARGE SCALE GENOMIC DNA]</scope>
    <source>
        <strain evidence="9 10">KUDC3025</strain>
    </source>
</reference>
<keyword evidence="9" id="KW-0966">Cell projection</keyword>
<keyword evidence="9" id="KW-0969">Cilium</keyword>
<dbReference type="Pfam" id="PF17656">
    <property type="entry name" value="ChapFlgA_N"/>
    <property type="match status" value="1"/>
</dbReference>
<evidence type="ECO:0000256" key="1">
    <source>
        <dbReference type="ARBA" id="ARBA00004418"/>
    </source>
</evidence>